<dbReference type="InterPro" id="IPR050172">
    <property type="entry name" value="SsuD_RutA_monooxygenase"/>
</dbReference>
<dbReference type="RefSeq" id="WP_182372865.1">
    <property type="nucleotide sequence ID" value="NZ_CP059694.1"/>
</dbReference>
<accession>A0AAW4G1E5</accession>
<keyword evidence="2" id="KW-0288">FMN</keyword>
<dbReference type="PANTHER" id="PTHR42847:SF4">
    <property type="entry name" value="ALKANESULFONATE MONOOXYGENASE-RELATED"/>
    <property type="match status" value="1"/>
</dbReference>
<evidence type="ECO:0000259" key="5">
    <source>
        <dbReference type="Pfam" id="PF00296"/>
    </source>
</evidence>
<dbReference type="PANTHER" id="PTHR42847">
    <property type="entry name" value="ALKANESULFONATE MONOOXYGENASE"/>
    <property type="match status" value="1"/>
</dbReference>
<evidence type="ECO:0000256" key="1">
    <source>
        <dbReference type="ARBA" id="ARBA00022630"/>
    </source>
</evidence>
<dbReference type="InterPro" id="IPR036661">
    <property type="entry name" value="Luciferase-like_sf"/>
</dbReference>
<protein>
    <submittedName>
        <fullName evidence="6">LLM class flavin-dependent oxidoreductase</fullName>
    </submittedName>
</protein>
<evidence type="ECO:0000256" key="3">
    <source>
        <dbReference type="ARBA" id="ARBA00023002"/>
    </source>
</evidence>
<dbReference type="EMBL" id="JAFFGU010000001">
    <property type="protein sequence ID" value="MBM7277001.1"/>
    <property type="molecule type" value="Genomic_DNA"/>
</dbReference>
<feature type="domain" description="Luciferase-like" evidence="5">
    <location>
        <begin position="22"/>
        <end position="209"/>
    </location>
</feature>
<keyword evidence="4" id="KW-0503">Monooxygenase</keyword>
<evidence type="ECO:0000256" key="4">
    <source>
        <dbReference type="ARBA" id="ARBA00023033"/>
    </source>
</evidence>
<keyword evidence="3" id="KW-0560">Oxidoreductase</keyword>
<name>A0AAW4G1E5_GORRU</name>
<evidence type="ECO:0000256" key="2">
    <source>
        <dbReference type="ARBA" id="ARBA00022643"/>
    </source>
</evidence>
<dbReference type="AlphaFoldDB" id="A0AAW4G1E5"/>
<evidence type="ECO:0000313" key="7">
    <source>
        <dbReference type="Proteomes" id="UP001195196"/>
    </source>
</evidence>
<dbReference type="Proteomes" id="UP001195196">
    <property type="component" value="Unassembled WGS sequence"/>
</dbReference>
<organism evidence="6 7">
    <name type="scientific">Gordonia rubripertincta</name>
    <name type="common">Rhodococcus corallinus</name>
    <dbReference type="NCBI Taxonomy" id="36822"/>
    <lineage>
        <taxon>Bacteria</taxon>
        <taxon>Bacillati</taxon>
        <taxon>Actinomycetota</taxon>
        <taxon>Actinomycetes</taxon>
        <taxon>Mycobacteriales</taxon>
        <taxon>Gordoniaceae</taxon>
        <taxon>Gordonia</taxon>
    </lineage>
</organism>
<gene>
    <name evidence="6" type="ORF">JTZ10_04445</name>
</gene>
<proteinExistence type="predicted"/>
<dbReference type="GO" id="GO:0046306">
    <property type="term" value="P:alkanesulfonate catabolic process"/>
    <property type="evidence" value="ECO:0007669"/>
    <property type="project" value="TreeGrafter"/>
</dbReference>
<dbReference type="InterPro" id="IPR011251">
    <property type="entry name" value="Luciferase-like_dom"/>
</dbReference>
<dbReference type="SUPFAM" id="SSF51679">
    <property type="entry name" value="Bacterial luciferase-like"/>
    <property type="match status" value="1"/>
</dbReference>
<sequence length="287" mass="31704">MRHGICILPDLTWEQSRPRWILAEEMGFDHAWTYDHLVWGGLPDSLWSGCMPLLSAAAVVTSTIRLGAFVVSPNFRHPAAFSREVETLVDISDGRFLLGLGVGGTPDDAVLGQPELTVGQRVDRFQEFVGLLDRTLSEDHVDADGRYFRTRDMRLGRGPVRDRVPFLLAGNGPRSVRFAARHGDAWVTTGQAAESLDEWFASVGRAVAALDGELDRHPGRRIDRYLSLEAAPRNPIESVGLFDDMVGRAAELDFTDVIVPWPRDTEPYKASMDVLEAIAARGLGQTP</sequence>
<comment type="caution">
    <text evidence="6">The sequence shown here is derived from an EMBL/GenBank/DDBJ whole genome shotgun (WGS) entry which is preliminary data.</text>
</comment>
<dbReference type="Gene3D" id="3.20.20.30">
    <property type="entry name" value="Luciferase-like domain"/>
    <property type="match status" value="1"/>
</dbReference>
<evidence type="ECO:0000313" key="6">
    <source>
        <dbReference type="EMBL" id="MBM7277001.1"/>
    </source>
</evidence>
<dbReference type="GO" id="GO:0008726">
    <property type="term" value="F:alkanesulfonate monooxygenase activity"/>
    <property type="evidence" value="ECO:0007669"/>
    <property type="project" value="TreeGrafter"/>
</dbReference>
<keyword evidence="1" id="KW-0285">Flavoprotein</keyword>
<dbReference type="Pfam" id="PF00296">
    <property type="entry name" value="Bac_luciferase"/>
    <property type="match status" value="1"/>
</dbReference>
<reference evidence="6" key="1">
    <citation type="submission" date="2021-02" db="EMBL/GenBank/DDBJ databases">
        <title>Taxonomy, biology and ecology of Rhodococcus bacteria occurring in California pistachio and other woody hosts as revealed by genome sequence analyses.</title>
        <authorList>
            <person name="Riely B."/>
            <person name="Gai Y."/>
        </authorList>
    </citation>
    <scope>NUCLEOTIDE SEQUENCE</scope>
    <source>
        <strain evidence="6">BP-295</strain>
    </source>
</reference>